<protein>
    <submittedName>
        <fullName evidence="6">Uncharacterized protein</fullName>
    </submittedName>
</protein>
<evidence type="ECO:0000313" key="7">
    <source>
        <dbReference type="Proteomes" id="UP001291623"/>
    </source>
</evidence>
<dbReference type="PANTHER" id="PTHR23070">
    <property type="entry name" value="BCS1 AAA-TYPE ATPASE"/>
    <property type="match status" value="1"/>
</dbReference>
<keyword evidence="3" id="KW-0812">Transmembrane</keyword>
<dbReference type="AlphaFoldDB" id="A0AAE1RDN3"/>
<dbReference type="Proteomes" id="UP001291623">
    <property type="component" value="Unassembled WGS sequence"/>
</dbReference>
<organism evidence="6 7">
    <name type="scientific">Anisodus tanguticus</name>
    <dbReference type="NCBI Taxonomy" id="243964"/>
    <lineage>
        <taxon>Eukaryota</taxon>
        <taxon>Viridiplantae</taxon>
        <taxon>Streptophyta</taxon>
        <taxon>Embryophyta</taxon>
        <taxon>Tracheophyta</taxon>
        <taxon>Spermatophyta</taxon>
        <taxon>Magnoliopsida</taxon>
        <taxon>eudicotyledons</taxon>
        <taxon>Gunneridae</taxon>
        <taxon>Pentapetalae</taxon>
        <taxon>asterids</taxon>
        <taxon>lamiids</taxon>
        <taxon>Solanales</taxon>
        <taxon>Solanaceae</taxon>
        <taxon>Solanoideae</taxon>
        <taxon>Hyoscyameae</taxon>
        <taxon>Anisodus</taxon>
    </lineage>
</organism>
<reference evidence="6" key="1">
    <citation type="submission" date="2023-12" db="EMBL/GenBank/DDBJ databases">
        <title>Genome assembly of Anisodus tanguticus.</title>
        <authorList>
            <person name="Wang Y.-J."/>
        </authorList>
    </citation>
    <scope>NUCLEOTIDE SEQUENCE</scope>
    <source>
        <strain evidence="6">KB-2021</strain>
        <tissue evidence="6">Leaf</tissue>
    </source>
</reference>
<keyword evidence="7" id="KW-1185">Reference proteome</keyword>
<dbReference type="Pfam" id="PF25568">
    <property type="entry name" value="AAA_lid_At3g28540"/>
    <property type="match status" value="1"/>
</dbReference>
<evidence type="ECO:0000259" key="5">
    <source>
        <dbReference type="Pfam" id="PF25568"/>
    </source>
</evidence>
<feature type="transmembrane region" description="Helical" evidence="3">
    <location>
        <begin position="7"/>
        <end position="25"/>
    </location>
</feature>
<evidence type="ECO:0000259" key="4">
    <source>
        <dbReference type="Pfam" id="PF14363"/>
    </source>
</evidence>
<dbReference type="EMBL" id="JAVYJV010000017">
    <property type="protein sequence ID" value="KAK4349354.1"/>
    <property type="molecule type" value="Genomic_DNA"/>
</dbReference>
<keyword evidence="1" id="KW-0378">Hydrolase</keyword>
<evidence type="ECO:0000256" key="1">
    <source>
        <dbReference type="ARBA" id="ARBA00022801"/>
    </source>
</evidence>
<feature type="region of interest" description="Disordered" evidence="2">
    <location>
        <begin position="170"/>
        <end position="211"/>
    </location>
</feature>
<dbReference type="Pfam" id="PF14363">
    <property type="entry name" value="AAA_assoc"/>
    <property type="match status" value="1"/>
</dbReference>
<evidence type="ECO:0000256" key="3">
    <source>
        <dbReference type="SAM" id="Phobius"/>
    </source>
</evidence>
<dbReference type="GO" id="GO:0016787">
    <property type="term" value="F:hydrolase activity"/>
    <property type="evidence" value="ECO:0007669"/>
    <property type="project" value="UniProtKB-KW"/>
</dbReference>
<name>A0AAE1RDN3_9SOLA</name>
<comment type="caution">
    <text evidence="6">The sequence shown here is derived from an EMBL/GenBank/DDBJ whole genome shotgun (WGS) entry which is preliminary data.</text>
</comment>
<feature type="compositionally biased region" description="Basic and acidic residues" evidence="2">
    <location>
        <begin position="184"/>
        <end position="209"/>
    </location>
</feature>
<sequence>MMMMEHVLTQLGPAIATIVFVWTMYQNYFPHEIRGHIKRYTDKIVSYFYPYTQIIFHKYDTDGWYERSKAYVAIERYLSKNSSTQAKRLKDNTVKDGQFLVLTMADHEEVTDEYKGEKVGKAWKCGYLLHGPPGIALKDNTKIRKLLIDTISKSIVMIEDIDCSLDLTGQREKKKDEKEEEKDEKDAINENVKKLGAEKKQSEIHHLLKETNTTPADVAENLIPKSIKENVDTCLERLIKAIETDKDEARLKAME</sequence>
<keyword evidence="3" id="KW-0472">Membrane</keyword>
<evidence type="ECO:0000256" key="2">
    <source>
        <dbReference type="SAM" id="MobiDB-lite"/>
    </source>
</evidence>
<dbReference type="InterPro" id="IPR025753">
    <property type="entry name" value="AAA_N_dom"/>
</dbReference>
<feature type="domain" description="AAA-type ATPase N-terminal" evidence="4">
    <location>
        <begin position="29"/>
        <end position="119"/>
    </location>
</feature>
<dbReference type="InterPro" id="IPR050747">
    <property type="entry name" value="Mitochondrial_chaperone_BCS1"/>
</dbReference>
<evidence type="ECO:0000313" key="6">
    <source>
        <dbReference type="EMBL" id="KAK4349354.1"/>
    </source>
</evidence>
<gene>
    <name evidence="6" type="ORF">RND71_032109</name>
</gene>
<keyword evidence="3" id="KW-1133">Transmembrane helix</keyword>
<accession>A0AAE1RDN3</accession>
<feature type="domain" description="AAA+ ATPase At3g28540-like C-terminal" evidence="5">
    <location>
        <begin position="202"/>
        <end position="250"/>
    </location>
</feature>
<dbReference type="InterPro" id="IPR058017">
    <property type="entry name" value="At3g28540-like_C"/>
</dbReference>
<proteinExistence type="predicted"/>